<dbReference type="EMBL" id="CP000891">
    <property type="protein sequence ID" value="ABX50653.1"/>
    <property type="molecule type" value="Genomic_DNA"/>
</dbReference>
<accession>A9L045</accession>
<evidence type="ECO:0000313" key="2">
    <source>
        <dbReference type="Proteomes" id="UP000000770"/>
    </source>
</evidence>
<dbReference type="RefSeq" id="WP_012197550.1">
    <property type="nucleotide sequence ID" value="NC_009997.1"/>
</dbReference>
<dbReference type="Proteomes" id="UP000000770">
    <property type="component" value="Chromosome"/>
</dbReference>
<proteinExistence type="predicted"/>
<name>A9L045_SHEB9</name>
<organism evidence="1 2">
    <name type="scientific">Shewanella baltica (strain OS195)</name>
    <dbReference type="NCBI Taxonomy" id="399599"/>
    <lineage>
        <taxon>Bacteria</taxon>
        <taxon>Pseudomonadati</taxon>
        <taxon>Pseudomonadota</taxon>
        <taxon>Gammaproteobacteria</taxon>
        <taxon>Alteromonadales</taxon>
        <taxon>Shewanellaceae</taxon>
        <taxon>Shewanella</taxon>
    </lineage>
</organism>
<dbReference type="AlphaFoldDB" id="A9L045"/>
<dbReference type="GeneID" id="11773532"/>
<reference evidence="1 2" key="1">
    <citation type="submission" date="2007-11" db="EMBL/GenBank/DDBJ databases">
        <title>Complete sequence of chromosome of Shewanella baltica OS195.</title>
        <authorList>
            <consortium name="US DOE Joint Genome Institute"/>
            <person name="Copeland A."/>
            <person name="Lucas S."/>
            <person name="Lapidus A."/>
            <person name="Barry K."/>
            <person name="Glavina del Rio T."/>
            <person name="Dalin E."/>
            <person name="Tice H."/>
            <person name="Pitluck S."/>
            <person name="Chain P."/>
            <person name="Malfatti S."/>
            <person name="Shin M."/>
            <person name="Vergez L."/>
            <person name="Schmutz J."/>
            <person name="Larimer F."/>
            <person name="Land M."/>
            <person name="Hauser L."/>
            <person name="Kyrpides N."/>
            <person name="Kim E."/>
            <person name="Brettar I."/>
            <person name="Rodrigues J."/>
            <person name="Konstantinidis K."/>
            <person name="Klappenbach J."/>
            <person name="Hofle M."/>
            <person name="Tiedje J."/>
            <person name="Richardson P."/>
        </authorList>
    </citation>
    <scope>NUCLEOTIDE SEQUENCE [LARGE SCALE GENOMIC DNA]</scope>
    <source>
        <strain evidence="1 2">OS195</strain>
    </source>
</reference>
<dbReference type="HOGENOM" id="CLU_1110796_0_0_6"/>
<gene>
    <name evidence="1" type="ordered locus">Sbal195_3491</name>
</gene>
<evidence type="ECO:0000313" key="1">
    <source>
        <dbReference type="EMBL" id="ABX50653.1"/>
    </source>
</evidence>
<dbReference type="KEGG" id="sbn:Sbal195_3491"/>
<protein>
    <submittedName>
        <fullName evidence="1">Uncharacterized protein</fullName>
    </submittedName>
</protein>
<sequence>MFDPECLICCLEGCAACSVHGQVSSDDGPAVAALTEMETAQVTLLVMQARQLMLKAMALKSKSNMPNSTEPNVPELSANDPNVLELSAATSERAALSGVNMGKDIACFDGHTTADLFRRTQVGRMVEVLRSCDELQHSRPERWAVIATDIVDKALLGSSKQLLLPTVSIDWIMNYLLMEEQRAERSIALLAEDVGAADASAANVNAADMSAIATSRNVHIQRRDFFSQLRTNLAQRVYLLGSEGDRAEGNGAHCS</sequence>